<protein>
    <submittedName>
        <fullName evidence="2">Uncharacterized protein</fullName>
    </submittedName>
</protein>
<gene>
    <name evidence="2" type="ORF">RRG08_012218</name>
</gene>
<dbReference type="AlphaFoldDB" id="A0AAE1DAF8"/>
<feature type="region of interest" description="Disordered" evidence="1">
    <location>
        <begin position="146"/>
        <end position="184"/>
    </location>
</feature>
<name>A0AAE1DAF8_9GAST</name>
<dbReference type="Proteomes" id="UP001283361">
    <property type="component" value="Unassembled WGS sequence"/>
</dbReference>
<feature type="compositionally biased region" description="Basic and acidic residues" evidence="1">
    <location>
        <begin position="164"/>
        <end position="174"/>
    </location>
</feature>
<organism evidence="2 3">
    <name type="scientific">Elysia crispata</name>
    <name type="common">lettuce slug</name>
    <dbReference type="NCBI Taxonomy" id="231223"/>
    <lineage>
        <taxon>Eukaryota</taxon>
        <taxon>Metazoa</taxon>
        <taxon>Spiralia</taxon>
        <taxon>Lophotrochozoa</taxon>
        <taxon>Mollusca</taxon>
        <taxon>Gastropoda</taxon>
        <taxon>Heterobranchia</taxon>
        <taxon>Euthyneura</taxon>
        <taxon>Panpulmonata</taxon>
        <taxon>Sacoglossa</taxon>
        <taxon>Placobranchoidea</taxon>
        <taxon>Plakobranchidae</taxon>
        <taxon>Elysia</taxon>
    </lineage>
</organism>
<evidence type="ECO:0000313" key="2">
    <source>
        <dbReference type="EMBL" id="KAK3763484.1"/>
    </source>
</evidence>
<evidence type="ECO:0000313" key="3">
    <source>
        <dbReference type="Proteomes" id="UP001283361"/>
    </source>
</evidence>
<keyword evidence="3" id="KW-1185">Reference proteome</keyword>
<evidence type="ECO:0000256" key="1">
    <source>
        <dbReference type="SAM" id="MobiDB-lite"/>
    </source>
</evidence>
<dbReference type="EMBL" id="JAWDGP010004552">
    <property type="protein sequence ID" value="KAK3763484.1"/>
    <property type="molecule type" value="Genomic_DNA"/>
</dbReference>
<reference evidence="2" key="1">
    <citation type="journal article" date="2023" name="G3 (Bethesda)">
        <title>A reference genome for the long-term kleptoplast-retaining sea slug Elysia crispata morphotype clarki.</title>
        <authorList>
            <person name="Eastman K.E."/>
            <person name="Pendleton A.L."/>
            <person name="Shaikh M.A."/>
            <person name="Suttiyut T."/>
            <person name="Ogas R."/>
            <person name="Tomko P."/>
            <person name="Gavelis G."/>
            <person name="Widhalm J.R."/>
            <person name="Wisecaver J.H."/>
        </authorList>
    </citation>
    <scope>NUCLEOTIDE SEQUENCE</scope>
    <source>
        <strain evidence="2">ECLA1</strain>
    </source>
</reference>
<comment type="caution">
    <text evidence="2">The sequence shown here is derived from an EMBL/GenBank/DDBJ whole genome shotgun (WGS) entry which is preliminary data.</text>
</comment>
<sequence>MLGLGEVMNCVRNVYEGREHSGQILFKLRTKQKNTRWSWDFWRLRSGADGRQHIETNTAKSTQQRAGLGWGGGLGKALGASLTVGKRSSITESTRNLFGRVPHIGSEVGAIFTLSMPSYYVSHRLSWLVSLVISLSQRSYPVTILRGPSGGLGRKQSGSPTSVEESRRDLERKSRAPVSPAQFL</sequence>
<proteinExistence type="predicted"/>
<accession>A0AAE1DAF8</accession>